<keyword evidence="3" id="KW-1185">Reference proteome</keyword>
<feature type="region of interest" description="Disordered" evidence="1">
    <location>
        <begin position="1"/>
        <end position="44"/>
    </location>
</feature>
<dbReference type="AlphaFoldDB" id="S8EB93"/>
<sequence length="210" mass="23783">MESPPPQTQNHVPLDNGPLPNPSSDPSTSKATDSTPVDWRIADPEPGTSPGIHLIYPFSLLAVPISQALLDVISDEMVFLLVRRQEASVVCRRGELRGIESLLKETLLKDSETSHNIDALKSARKTHEHIVRKHEKELERLMDYAVNVRHIDYGARLKEEREFERLQRRREEKAMARELDISSDEDDWISDEDKMDTSDSDGTASSEEAD</sequence>
<gene>
    <name evidence="2" type="ORF">FOMPIDRAFT_91837</name>
</gene>
<organism evidence="2 3">
    <name type="scientific">Fomitopsis schrenkii</name>
    <name type="common">Brown rot fungus</name>
    <dbReference type="NCBI Taxonomy" id="2126942"/>
    <lineage>
        <taxon>Eukaryota</taxon>
        <taxon>Fungi</taxon>
        <taxon>Dikarya</taxon>
        <taxon>Basidiomycota</taxon>
        <taxon>Agaricomycotina</taxon>
        <taxon>Agaricomycetes</taxon>
        <taxon>Polyporales</taxon>
        <taxon>Fomitopsis</taxon>
    </lineage>
</organism>
<name>S8EB93_FOMSC</name>
<evidence type="ECO:0000313" key="2">
    <source>
        <dbReference type="EMBL" id="EPT00554.1"/>
    </source>
</evidence>
<evidence type="ECO:0000313" key="3">
    <source>
        <dbReference type="Proteomes" id="UP000015241"/>
    </source>
</evidence>
<feature type="compositionally biased region" description="Basic and acidic residues" evidence="1">
    <location>
        <begin position="167"/>
        <end position="180"/>
    </location>
</feature>
<feature type="region of interest" description="Disordered" evidence="1">
    <location>
        <begin position="167"/>
        <end position="210"/>
    </location>
</feature>
<dbReference type="InParanoid" id="S8EB93"/>
<accession>S8EB93</accession>
<dbReference type="HOGENOM" id="CLU_1310153_0_0_1"/>
<protein>
    <submittedName>
        <fullName evidence="2">Uncharacterized protein</fullName>
    </submittedName>
</protein>
<feature type="compositionally biased region" description="Polar residues" evidence="1">
    <location>
        <begin position="22"/>
        <end position="35"/>
    </location>
</feature>
<dbReference type="EMBL" id="KE504148">
    <property type="protein sequence ID" value="EPT00554.1"/>
    <property type="molecule type" value="Genomic_DNA"/>
</dbReference>
<dbReference type="Proteomes" id="UP000015241">
    <property type="component" value="Unassembled WGS sequence"/>
</dbReference>
<reference evidence="2 3" key="1">
    <citation type="journal article" date="2012" name="Science">
        <title>The Paleozoic origin of enzymatic lignin decomposition reconstructed from 31 fungal genomes.</title>
        <authorList>
            <person name="Floudas D."/>
            <person name="Binder M."/>
            <person name="Riley R."/>
            <person name="Barry K."/>
            <person name="Blanchette R.A."/>
            <person name="Henrissat B."/>
            <person name="Martinez A.T."/>
            <person name="Otillar R."/>
            <person name="Spatafora J.W."/>
            <person name="Yadav J.S."/>
            <person name="Aerts A."/>
            <person name="Benoit I."/>
            <person name="Boyd A."/>
            <person name="Carlson A."/>
            <person name="Copeland A."/>
            <person name="Coutinho P.M."/>
            <person name="de Vries R.P."/>
            <person name="Ferreira P."/>
            <person name="Findley K."/>
            <person name="Foster B."/>
            <person name="Gaskell J."/>
            <person name="Glotzer D."/>
            <person name="Gorecki P."/>
            <person name="Heitman J."/>
            <person name="Hesse C."/>
            <person name="Hori C."/>
            <person name="Igarashi K."/>
            <person name="Jurgens J.A."/>
            <person name="Kallen N."/>
            <person name="Kersten P."/>
            <person name="Kohler A."/>
            <person name="Kuees U."/>
            <person name="Kumar T.K.A."/>
            <person name="Kuo A."/>
            <person name="LaButti K."/>
            <person name="Larrondo L.F."/>
            <person name="Lindquist E."/>
            <person name="Ling A."/>
            <person name="Lombard V."/>
            <person name="Lucas S."/>
            <person name="Lundell T."/>
            <person name="Martin R."/>
            <person name="McLaughlin D.J."/>
            <person name="Morgenstern I."/>
            <person name="Morin E."/>
            <person name="Murat C."/>
            <person name="Nagy L.G."/>
            <person name="Nolan M."/>
            <person name="Ohm R.A."/>
            <person name="Patyshakuliyeva A."/>
            <person name="Rokas A."/>
            <person name="Ruiz-Duenas F.J."/>
            <person name="Sabat G."/>
            <person name="Salamov A."/>
            <person name="Samejima M."/>
            <person name="Schmutz J."/>
            <person name="Slot J.C."/>
            <person name="St John F."/>
            <person name="Stenlid J."/>
            <person name="Sun H."/>
            <person name="Sun S."/>
            <person name="Syed K."/>
            <person name="Tsang A."/>
            <person name="Wiebenga A."/>
            <person name="Young D."/>
            <person name="Pisabarro A."/>
            <person name="Eastwood D.C."/>
            <person name="Martin F."/>
            <person name="Cullen D."/>
            <person name="Grigoriev I.V."/>
            <person name="Hibbett D.S."/>
        </authorList>
    </citation>
    <scope>NUCLEOTIDE SEQUENCE</scope>
    <source>
        <strain evidence="3">FP-58527</strain>
    </source>
</reference>
<feature type="compositionally biased region" description="Acidic residues" evidence="1">
    <location>
        <begin position="181"/>
        <end position="190"/>
    </location>
</feature>
<feature type="compositionally biased region" description="Polar residues" evidence="1">
    <location>
        <begin position="200"/>
        <end position="210"/>
    </location>
</feature>
<evidence type="ECO:0000256" key="1">
    <source>
        <dbReference type="SAM" id="MobiDB-lite"/>
    </source>
</evidence>
<proteinExistence type="predicted"/>